<dbReference type="SUPFAM" id="SSF141868">
    <property type="entry name" value="EAL domain-like"/>
    <property type="match status" value="1"/>
</dbReference>
<comment type="caution">
    <text evidence="5">The sequence shown here is derived from an EMBL/GenBank/DDBJ whole genome shotgun (WGS) entry which is preliminary data.</text>
</comment>
<dbReference type="Pfam" id="PF00563">
    <property type="entry name" value="EAL"/>
    <property type="match status" value="1"/>
</dbReference>
<dbReference type="CDD" id="cd01949">
    <property type="entry name" value="GGDEF"/>
    <property type="match status" value="1"/>
</dbReference>
<dbReference type="SUPFAM" id="SSF55073">
    <property type="entry name" value="Nucleotide cyclase"/>
    <property type="match status" value="1"/>
</dbReference>
<dbReference type="SMART" id="SM00448">
    <property type="entry name" value="REC"/>
    <property type="match status" value="1"/>
</dbReference>
<dbReference type="SUPFAM" id="SSF52172">
    <property type="entry name" value="CheY-like"/>
    <property type="match status" value="1"/>
</dbReference>
<dbReference type="Gene3D" id="3.40.50.2300">
    <property type="match status" value="1"/>
</dbReference>
<keyword evidence="1" id="KW-0597">Phosphoprotein</keyword>
<feature type="domain" description="EAL" evidence="3">
    <location>
        <begin position="317"/>
        <end position="566"/>
    </location>
</feature>
<evidence type="ECO:0000259" key="4">
    <source>
        <dbReference type="PROSITE" id="PS50887"/>
    </source>
</evidence>
<dbReference type="Pfam" id="PF00072">
    <property type="entry name" value="Response_reg"/>
    <property type="match status" value="1"/>
</dbReference>
<dbReference type="PANTHER" id="PTHR44757">
    <property type="entry name" value="DIGUANYLATE CYCLASE DGCP"/>
    <property type="match status" value="1"/>
</dbReference>
<dbReference type="PANTHER" id="PTHR44757:SF2">
    <property type="entry name" value="BIOFILM ARCHITECTURE MAINTENANCE PROTEIN MBAA"/>
    <property type="match status" value="1"/>
</dbReference>
<feature type="domain" description="Response regulatory" evidence="2">
    <location>
        <begin position="3"/>
        <end position="119"/>
    </location>
</feature>
<proteinExistence type="predicted"/>
<dbReference type="InterPro" id="IPR029787">
    <property type="entry name" value="Nucleotide_cyclase"/>
</dbReference>
<dbReference type="InterPro" id="IPR011006">
    <property type="entry name" value="CheY-like_superfamily"/>
</dbReference>
<gene>
    <name evidence="5" type="ORF">NG799_16480</name>
</gene>
<dbReference type="EMBL" id="JAMXFF010000025">
    <property type="protein sequence ID" value="MCT7967909.1"/>
    <property type="molecule type" value="Genomic_DNA"/>
</dbReference>
<evidence type="ECO:0000256" key="1">
    <source>
        <dbReference type="PROSITE-ProRule" id="PRU00169"/>
    </source>
</evidence>
<evidence type="ECO:0000259" key="3">
    <source>
        <dbReference type="PROSITE" id="PS50883"/>
    </source>
</evidence>
<reference evidence="5 6" key="1">
    <citation type="journal article" date="2022" name="Front. Microbiol.">
        <title>High genomic differentiation and limited gene flow indicate recent cryptic speciation within the genus Laspinema (cyanobacteria).</title>
        <authorList>
            <person name="Stanojkovic A."/>
            <person name="Skoupy S."/>
            <person name="Skaloud P."/>
            <person name="Dvorak P."/>
        </authorList>
    </citation>
    <scope>NUCLEOTIDE SEQUENCE [LARGE SCALE GENOMIC DNA]</scope>
    <source>
        <strain evidence="5 6">D2a</strain>
    </source>
</reference>
<dbReference type="InterPro" id="IPR043128">
    <property type="entry name" value="Rev_trsase/Diguanyl_cyclase"/>
</dbReference>
<sequence length="566" mass="62424">MTKILVIEDTSEILNNILDFLEAEDFEGSGAPNGREGVELAKSEGFDLIICDIMMPELDGYGVLQALRADPNTVNIPLIFLTAKGDRSDVRQGMNLGADDYLTKPFTKKELLEAIEARLRRTGQQTEQLKQVSEQLNQLEKFDSLTGLQNLSGLEGKEGLLESAIAQSQGRNPLVPFLLLGLDKFGRINDTISYGKGDLILQQVARRLIDFTEQLDGGGAVRIGGDEFGIVLPPVTEKETAVAIAQKLLQEIAQPYPIERKSIPLTASIGIAFYPTVSNVEELRRQAGVAMGEVKQSGGNSCKIYTRPLFGFDTAKELELASDLRRSWEQKQLQVFYQPRIDLRKKKITSVAAVPYWDHPRLGPIPPAKVMSLAQEVGLVRDMSQWMLQIACQQGKIWQNEAKLSVRISTSISEQLLNDVNITAMILDSLNSTGLDPRSLELEIPAEAIANTKNLNALGSQLLQFKRLGLHLTIAQFGIAQSSLNYLGNLGLDSLKISRSLIGNPTQNAPILNAIIQMAHGINLKTVADGVESEAQVNLLKKQKCDEIQQETAVSEREIRRLFGKR</sequence>
<feature type="modified residue" description="4-aspartylphosphate" evidence="1">
    <location>
        <position position="52"/>
    </location>
</feature>
<dbReference type="Gene3D" id="3.30.70.270">
    <property type="match status" value="1"/>
</dbReference>
<evidence type="ECO:0000313" key="5">
    <source>
        <dbReference type="EMBL" id="MCT7967909.1"/>
    </source>
</evidence>
<dbReference type="InterPro" id="IPR001789">
    <property type="entry name" value="Sig_transdc_resp-reg_receiver"/>
</dbReference>
<dbReference type="PROSITE" id="PS50883">
    <property type="entry name" value="EAL"/>
    <property type="match status" value="1"/>
</dbReference>
<dbReference type="InterPro" id="IPR000160">
    <property type="entry name" value="GGDEF_dom"/>
</dbReference>
<feature type="domain" description="GGDEF" evidence="4">
    <location>
        <begin position="173"/>
        <end position="307"/>
    </location>
</feature>
<dbReference type="Proteomes" id="UP001525890">
    <property type="component" value="Unassembled WGS sequence"/>
</dbReference>
<dbReference type="InterPro" id="IPR052155">
    <property type="entry name" value="Biofilm_reg_signaling"/>
</dbReference>
<dbReference type="SMART" id="SM00052">
    <property type="entry name" value="EAL"/>
    <property type="match status" value="1"/>
</dbReference>
<dbReference type="CDD" id="cd01948">
    <property type="entry name" value="EAL"/>
    <property type="match status" value="1"/>
</dbReference>
<dbReference type="RefSeq" id="WP_368007466.1">
    <property type="nucleotide sequence ID" value="NZ_JAMXFF010000025.1"/>
</dbReference>
<evidence type="ECO:0000313" key="6">
    <source>
        <dbReference type="Proteomes" id="UP001525890"/>
    </source>
</evidence>
<dbReference type="PROSITE" id="PS50887">
    <property type="entry name" value="GGDEF"/>
    <property type="match status" value="1"/>
</dbReference>
<dbReference type="Pfam" id="PF00990">
    <property type="entry name" value="GGDEF"/>
    <property type="match status" value="1"/>
</dbReference>
<dbReference type="CDD" id="cd17574">
    <property type="entry name" value="REC_OmpR"/>
    <property type="match status" value="1"/>
</dbReference>
<evidence type="ECO:0000259" key="2">
    <source>
        <dbReference type="PROSITE" id="PS50110"/>
    </source>
</evidence>
<keyword evidence="6" id="KW-1185">Reference proteome</keyword>
<dbReference type="InterPro" id="IPR001633">
    <property type="entry name" value="EAL_dom"/>
</dbReference>
<dbReference type="NCBIfam" id="TIGR00254">
    <property type="entry name" value="GGDEF"/>
    <property type="match status" value="1"/>
</dbReference>
<protein>
    <submittedName>
        <fullName evidence="5">EAL domain-containing protein</fullName>
    </submittedName>
</protein>
<dbReference type="PROSITE" id="PS50110">
    <property type="entry name" value="RESPONSE_REGULATORY"/>
    <property type="match status" value="1"/>
</dbReference>
<dbReference type="SMART" id="SM00267">
    <property type="entry name" value="GGDEF"/>
    <property type="match status" value="1"/>
</dbReference>
<name>A0ABT2MT35_9CYAN</name>
<dbReference type="Gene3D" id="3.20.20.450">
    <property type="entry name" value="EAL domain"/>
    <property type="match status" value="1"/>
</dbReference>
<dbReference type="InterPro" id="IPR035919">
    <property type="entry name" value="EAL_sf"/>
</dbReference>
<accession>A0ABT2MT35</accession>
<organism evidence="5 6">
    <name type="scientific">Laspinema palackyanum D2a</name>
    <dbReference type="NCBI Taxonomy" id="2953684"/>
    <lineage>
        <taxon>Bacteria</taxon>
        <taxon>Bacillati</taxon>
        <taxon>Cyanobacteriota</taxon>
        <taxon>Cyanophyceae</taxon>
        <taxon>Oscillatoriophycideae</taxon>
        <taxon>Oscillatoriales</taxon>
        <taxon>Laspinemataceae</taxon>
        <taxon>Laspinema</taxon>
        <taxon>Laspinema palackyanum</taxon>
    </lineage>
</organism>